<dbReference type="RefSeq" id="WP_221180263.1">
    <property type="nucleotide sequence ID" value="NZ_AYKG01000067.1"/>
</dbReference>
<dbReference type="InterPro" id="IPR012666">
    <property type="entry name" value="CbtA_put"/>
</dbReference>
<evidence type="ECO:0000313" key="3">
    <source>
        <dbReference type="Proteomes" id="UP000285310"/>
    </source>
</evidence>
<feature type="transmembrane region" description="Helical" evidence="1">
    <location>
        <begin position="200"/>
        <end position="222"/>
    </location>
</feature>
<name>A0A423PFI4_9GAMM</name>
<protein>
    <submittedName>
        <fullName evidence="2">Cobalt transporter subunit CbtA</fullName>
    </submittedName>
</protein>
<gene>
    <name evidence="2" type="ORF">SAJA_14115</name>
</gene>
<feature type="transmembrane region" description="Helical" evidence="1">
    <location>
        <begin position="101"/>
        <end position="119"/>
    </location>
</feature>
<organism evidence="2 3">
    <name type="scientific">Salinisphaera japonica YTM-1</name>
    <dbReference type="NCBI Taxonomy" id="1209778"/>
    <lineage>
        <taxon>Bacteria</taxon>
        <taxon>Pseudomonadati</taxon>
        <taxon>Pseudomonadota</taxon>
        <taxon>Gammaproteobacteria</taxon>
        <taxon>Salinisphaerales</taxon>
        <taxon>Salinisphaeraceae</taxon>
        <taxon>Salinisphaera</taxon>
    </lineage>
</organism>
<feature type="transmembrane region" description="Helical" evidence="1">
    <location>
        <begin position="164"/>
        <end position="180"/>
    </location>
</feature>
<dbReference type="Pfam" id="PF09490">
    <property type="entry name" value="CbtA"/>
    <property type="match status" value="1"/>
</dbReference>
<dbReference type="EMBL" id="AYKG01000067">
    <property type="protein sequence ID" value="ROO24348.1"/>
    <property type="molecule type" value="Genomic_DNA"/>
</dbReference>
<reference evidence="2 3" key="1">
    <citation type="submission" date="2013-10" db="EMBL/GenBank/DDBJ databases">
        <title>Salinisphaera japonica YTM-1 Genome Sequencing.</title>
        <authorList>
            <person name="Lai Q."/>
            <person name="Li C."/>
            <person name="Shao Z."/>
        </authorList>
    </citation>
    <scope>NUCLEOTIDE SEQUENCE [LARGE SCALE GENOMIC DNA]</scope>
    <source>
        <strain evidence="2 3">YTM-1</strain>
    </source>
</reference>
<dbReference type="InParanoid" id="A0A423PFI4"/>
<keyword evidence="1" id="KW-1133">Transmembrane helix</keyword>
<feature type="transmembrane region" description="Helical" evidence="1">
    <location>
        <begin position="139"/>
        <end position="157"/>
    </location>
</feature>
<accession>A0A423PFI4</accession>
<keyword evidence="1" id="KW-0472">Membrane</keyword>
<proteinExistence type="predicted"/>
<evidence type="ECO:0000313" key="2">
    <source>
        <dbReference type="EMBL" id="ROO24348.1"/>
    </source>
</evidence>
<sequence length="241" mass="25457">MLFRRLILCAVAIGVVAGVVLGLAEQVTTAPLIEAAEQYEVADHAAAGHHHHDHAWAPADGGQRMFFTVVASIGVAIGFALMLLVAMSLARVLHGRPTTPLRGLVWGAGAFGVVFVAPALGLAPELPGAPAADLAARQLWWIATVGLVGFSLWTVIFVPGRMKWAALLLLPLPYLYGAPLPSAEPGSTNAALVTLHQQFVWATAGTNLVLWVILGVLCGWAMQRWIAPALINTPRPEPARA</sequence>
<feature type="transmembrane region" description="Helical" evidence="1">
    <location>
        <begin position="65"/>
        <end position="89"/>
    </location>
</feature>
<keyword evidence="3" id="KW-1185">Reference proteome</keyword>
<comment type="caution">
    <text evidence="2">The sequence shown here is derived from an EMBL/GenBank/DDBJ whole genome shotgun (WGS) entry which is preliminary data.</text>
</comment>
<dbReference type="Proteomes" id="UP000285310">
    <property type="component" value="Unassembled WGS sequence"/>
</dbReference>
<dbReference type="AlphaFoldDB" id="A0A423PFI4"/>
<keyword evidence="1" id="KW-0812">Transmembrane</keyword>
<evidence type="ECO:0000256" key="1">
    <source>
        <dbReference type="SAM" id="Phobius"/>
    </source>
</evidence>